<name>A0AAV3FJI9_BIFLL</name>
<accession>A0AAV3FJI9</accession>
<evidence type="ECO:0008006" key="3">
    <source>
        <dbReference type="Google" id="ProtNLM"/>
    </source>
</evidence>
<gene>
    <name evidence="1" type="ORF">HMPREF1315_1143</name>
</gene>
<dbReference type="EMBL" id="AJTJ01000099">
    <property type="protein sequence ID" value="EIJ23809.1"/>
    <property type="molecule type" value="Genomic_DNA"/>
</dbReference>
<proteinExistence type="predicted"/>
<reference evidence="1 2" key="1">
    <citation type="journal article" date="2013" name="Genome Announc.">
        <title>Draft Genome Sequences of Two Pairs of Human Intestinal Bifidobacterium longum subsp. longum Strains, 44B and 1-6B and 35B and 2-2B, Consecutively Isolated from Two Children after a 5-Year Time Period.</title>
        <authorList>
            <person name="Shkoporov A.N."/>
            <person name="Efimov B.A."/>
            <person name="Khokhlova E.V."/>
            <person name="Chaplin A.V."/>
            <person name="Kafarskaya L.I."/>
            <person name="Durkin A.S."/>
            <person name="McCorrison J."/>
            <person name="Torralba M."/>
            <person name="Gillis M."/>
            <person name="Sutton G."/>
            <person name="Weibel D.B."/>
            <person name="Nelson K.E."/>
            <person name="Smeianov V.V."/>
        </authorList>
    </citation>
    <scope>NUCLEOTIDE SEQUENCE [LARGE SCALE GENOMIC DNA]</scope>
    <source>
        <strain evidence="1 2">2-2B</strain>
    </source>
</reference>
<dbReference type="RefSeq" id="WP_007058287.1">
    <property type="nucleotide sequence ID" value="NZ_AJTJ01000099.1"/>
</dbReference>
<evidence type="ECO:0000313" key="2">
    <source>
        <dbReference type="Proteomes" id="UP000005929"/>
    </source>
</evidence>
<evidence type="ECO:0000313" key="1">
    <source>
        <dbReference type="EMBL" id="EIJ23809.1"/>
    </source>
</evidence>
<dbReference type="AlphaFoldDB" id="A0AAV3FJI9"/>
<protein>
    <recommendedName>
        <fullName evidence="3">Enkurin domain-containing protein</fullName>
    </recommendedName>
</protein>
<dbReference type="Proteomes" id="UP000005929">
    <property type="component" value="Unassembled WGS sequence"/>
</dbReference>
<organism evidence="1 2">
    <name type="scientific">Bifidobacterium longum subsp. longum 2-2B</name>
    <dbReference type="NCBI Taxonomy" id="1161745"/>
    <lineage>
        <taxon>Bacteria</taxon>
        <taxon>Bacillati</taxon>
        <taxon>Actinomycetota</taxon>
        <taxon>Actinomycetes</taxon>
        <taxon>Bifidobacteriales</taxon>
        <taxon>Bifidobacteriaceae</taxon>
        <taxon>Bifidobacterium</taxon>
    </lineage>
</organism>
<sequence length="122" mass="14015">MGIRAGGRGLEYVFGDSGYRFAQPGFVRVRPVEDQPDEPVPAINASRLIESRTLLRVARRQLAETENLLTQSFSRLPRFSKEDASRMEARRHDIEDRLHELRELIGEQSYDLNSIESKGQTR</sequence>
<comment type="caution">
    <text evidence="1">The sequence shown here is derived from an EMBL/GenBank/DDBJ whole genome shotgun (WGS) entry which is preliminary data.</text>
</comment>